<evidence type="ECO:0000256" key="3">
    <source>
        <dbReference type="ARBA" id="ARBA00022692"/>
    </source>
</evidence>
<evidence type="ECO:0000256" key="1">
    <source>
        <dbReference type="ARBA" id="ARBA00004141"/>
    </source>
</evidence>
<comment type="similarity">
    <text evidence="2 9">Belongs to the G-protein coupled receptor 1 family.</text>
</comment>
<evidence type="ECO:0000256" key="7">
    <source>
        <dbReference type="ARBA" id="ARBA00023170"/>
    </source>
</evidence>
<keyword evidence="13" id="KW-1185">Reference proteome</keyword>
<evidence type="ECO:0000256" key="6">
    <source>
        <dbReference type="ARBA" id="ARBA00023136"/>
    </source>
</evidence>
<evidence type="ECO:0000256" key="10">
    <source>
        <dbReference type="SAM" id="Phobius"/>
    </source>
</evidence>
<feature type="transmembrane region" description="Helical" evidence="10">
    <location>
        <begin position="20"/>
        <end position="39"/>
    </location>
</feature>
<dbReference type="OrthoDB" id="10036964at2759"/>
<dbReference type="Gene3D" id="1.20.1070.10">
    <property type="entry name" value="Rhodopsin 7-helix transmembrane proteins"/>
    <property type="match status" value="1"/>
</dbReference>
<keyword evidence="5 9" id="KW-0297">G-protein coupled receptor</keyword>
<comment type="subcellular location">
    <subcellularLocation>
        <location evidence="1">Membrane</location>
        <topology evidence="1">Multi-pass membrane protein</topology>
    </subcellularLocation>
</comment>
<dbReference type="Pfam" id="PF00001">
    <property type="entry name" value="7tm_1"/>
    <property type="match status" value="1"/>
</dbReference>
<dbReference type="PANTHER" id="PTHR24243">
    <property type="entry name" value="G-PROTEIN COUPLED RECEPTOR"/>
    <property type="match status" value="1"/>
</dbReference>
<dbReference type="PROSITE" id="PS50262">
    <property type="entry name" value="G_PROTEIN_RECEP_F1_2"/>
    <property type="match status" value="1"/>
</dbReference>
<dbReference type="GO" id="GO:0004930">
    <property type="term" value="F:G protein-coupled receptor activity"/>
    <property type="evidence" value="ECO:0007669"/>
    <property type="project" value="UniProtKB-KW"/>
</dbReference>
<evidence type="ECO:0000256" key="2">
    <source>
        <dbReference type="ARBA" id="ARBA00010663"/>
    </source>
</evidence>
<dbReference type="SUPFAM" id="SSF81321">
    <property type="entry name" value="Family A G protein-coupled receptor-like"/>
    <property type="match status" value="1"/>
</dbReference>
<proteinExistence type="inferred from homology"/>
<evidence type="ECO:0000256" key="9">
    <source>
        <dbReference type="RuleBase" id="RU000688"/>
    </source>
</evidence>
<dbReference type="GO" id="GO:0005886">
    <property type="term" value="C:plasma membrane"/>
    <property type="evidence" value="ECO:0007669"/>
    <property type="project" value="TreeGrafter"/>
</dbReference>
<feature type="domain" description="G-protein coupled receptors family 1 profile" evidence="11">
    <location>
        <begin position="1"/>
        <end position="216"/>
    </location>
</feature>
<evidence type="ECO:0000259" key="11">
    <source>
        <dbReference type="PROSITE" id="PS50262"/>
    </source>
</evidence>
<reference evidence="12" key="1">
    <citation type="submission" date="2022-01" db="EMBL/GenBank/DDBJ databases">
        <authorList>
            <person name="King R."/>
        </authorList>
    </citation>
    <scope>NUCLEOTIDE SEQUENCE</scope>
</reference>
<dbReference type="PANTHER" id="PTHR24243:SF233">
    <property type="entry name" value="THYROTROPIN-RELEASING HORMONE RECEPTOR"/>
    <property type="match status" value="1"/>
</dbReference>
<feature type="transmembrane region" description="Helical" evidence="10">
    <location>
        <begin position="107"/>
        <end position="133"/>
    </location>
</feature>
<protein>
    <recommendedName>
        <fullName evidence="11">G-protein coupled receptors family 1 profile domain-containing protein</fullName>
    </recommendedName>
</protein>
<evidence type="ECO:0000256" key="4">
    <source>
        <dbReference type="ARBA" id="ARBA00022989"/>
    </source>
</evidence>
<name>A0A9P0MJS9_NEZVI</name>
<keyword evidence="7 9" id="KW-0675">Receptor</keyword>
<evidence type="ECO:0000313" key="13">
    <source>
        <dbReference type="Proteomes" id="UP001152798"/>
    </source>
</evidence>
<evidence type="ECO:0000256" key="5">
    <source>
        <dbReference type="ARBA" id="ARBA00023040"/>
    </source>
</evidence>
<keyword evidence="8 9" id="KW-0807">Transducer</keyword>
<dbReference type="InterPro" id="IPR000276">
    <property type="entry name" value="GPCR_Rhodpsn"/>
</dbReference>
<dbReference type="AlphaFoldDB" id="A0A9P0MJS9"/>
<feature type="transmembrane region" description="Helical" evidence="10">
    <location>
        <begin position="60"/>
        <end position="81"/>
    </location>
</feature>
<feature type="transmembrane region" description="Helical" evidence="10">
    <location>
        <begin position="154"/>
        <end position="181"/>
    </location>
</feature>
<dbReference type="EMBL" id="OV725079">
    <property type="protein sequence ID" value="CAH1397089.1"/>
    <property type="molecule type" value="Genomic_DNA"/>
</dbReference>
<evidence type="ECO:0000313" key="12">
    <source>
        <dbReference type="EMBL" id="CAH1397089.1"/>
    </source>
</evidence>
<dbReference type="Proteomes" id="UP001152798">
    <property type="component" value="Chromosome 3"/>
</dbReference>
<keyword evidence="4 10" id="KW-1133">Transmembrane helix</keyword>
<evidence type="ECO:0000256" key="8">
    <source>
        <dbReference type="ARBA" id="ARBA00023224"/>
    </source>
</evidence>
<dbReference type="InterPro" id="IPR017452">
    <property type="entry name" value="GPCR_Rhodpsn_7TM"/>
</dbReference>
<sequence>MLFVQKAVNRSSQLKGKAVPFVELTVAHASVLTILAISFERYYAICQPLRAGYVCTKARAMLICLLAWAFAALFTSPIAHITEYSVPEKNNGKAGCYADPDSFWRKFFFYSILTVFFILPLSILIVLYTVIARHLIRDPGTANSGDNIRARKQVVLMLATVVLSFFLCLLPFRVFTFWVIVSPDDITALGEQTYLNLLYFCRLMHYLNSAINPILYNLMSSKFRQGFGRLVGIRRKRHLLLLRHRATFSSTLSRSSTRLPRGSPDLSWRGASLDSRHRNGSIRRSVILRSSLLNHNKQPEPPPQPESYV</sequence>
<keyword evidence="6 10" id="KW-0472">Membrane</keyword>
<dbReference type="PRINTS" id="PR00237">
    <property type="entry name" value="GPCRRHODOPSN"/>
</dbReference>
<organism evidence="12 13">
    <name type="scientific">Nezara viridula</name>
    <name type="common">Southern green stink bug</name>
    <name type="synonym">Cimex viridulus</name>
    <dbReference type="NCBI Taxonomy" id="85310"/>
    <lineage>
        <taxon>Eukaryota</taxon>
        <taxon>Metazoa</taxon>
        <taxon>Ecdysozoa</taxon>
        <taxon>Arthropoda</taxon>
        <taxon>Hexapoda</taxon>
        <taxon>Insecta</taxon>
        <taxon>Pterygota</taxon>
        <taxon>Neoptera</taxon>
        <taxon>Paraneoptera</taxon>
        <taxon>Hemiptera</taxon>
        <taxon>Heteroptera</taxon>
        <taxon>Panheteroptera</taxon>
        <taxon>Pentatomomorpha</taxon>
        <taxon>Pentatomoidea</taxon>
        <taxon>Pentatomidae</taxon>
        <taxon>Pentatominae</taxon>
        <taxon>Nezara</taxon>
    </lineage>
</organism>
<dbReference type="PROSITE" id="PS00237">
    <property type="entry name" value="G_PROTEIN_RECEP_F1_1"/>
    <property type="match status" value="1"/>
</dbReference>
<keyword evidence="3 9" id="KW-0812">Transmembrane</keyword>
<accession>A0A9P0MJS9</accession>
<gene>
    <name evidence="12" type="ORF">NEZAVI_LOCUS7010</name>
</gene>